<dbReference type="GeneID" id="59165184"/>
<proteinExistence type="predicted"/>
<organism evidence="6 9">
    <name type="scientific">Deinococcus wulumuqiensis</name>
    <dbReference type="NCBI Taxonomy" id="980427"/>
    <lineage>
        <taxon>Bacteria</taxon>
        <taxon>Thermotogati</taxon>
        <taxon>Deinococcota</taxon>
        <taxon>Deinococci</taxon>
        <taxon>Deinococcales</taxon>
        <taxon>Deinococcaceae</taxon>
        <taxon>Deinococcus</taxon>
    </lineage>
</organism>
<sequence length="351" mass="37006">MSADHSSHAPHAGPFSTDSGPRPGASPPPPSDEQVLRDMAAGHEGALLELHRRYARALYGLGERILASPDAVQQGVEDALMIAWHHAAHYEPARASVHGWLISIAHHRFLQLRRGLGGTMRLHDQFGRLDTPGDPDLHLLALAYYCGEPPARLSEISGLPQPAVEEALLSAMQRLPGLAQEALQTALAHAVAGPADTDPMTPDPAAPAAPEADFFPSLTSLAATAPVTRVEPWEPPRRRSEPEPAEEAERTEEAGASEAATSVVVAPVRIAPAEVNPAEVTVAEAGVAEMNTEPESHPFPAQAAPSERMPVEDADGTLPDNIPSDSTPSDSTPSDGADPLDPRNAAPEVRA</sequence>
<dbReference type="Proteomes" id="UP000630135">
    <property type="component" value="Unassembled WGS sequence"/>
</dbReference>
<feature type="compositionally biased region" description="Low complexity" evidence="4">
    <location>
        <begin position="319"/>
        <end position="339"/>
    </location>
</feature>
<dbReference type="GO" id="GO:0016987">
    <property type="term" value="F:sigma factor activity"/>
    <property type="evidence" value="ECO:0007669"/>
    <property type="project" value="UniProtKB-KW"/>
</dbReference>
<dbReference type="RefSeq" id="WP_017870549.1">
    <property type="nucleotide sequence ID" value="NZ_BMLZ01000027.1"/>
</dbReference>
<protein>
    <recommendedName>
        <fullName evidence="5">RNA polymerase sigma-70 region 2 domain-containing protein</fullName>
    </recommendedName>
</protein>
<keyword evidence="2" id="KW-0731">Sigma factor</keyword>
<keyword evidence="1" id="KW-0805">Transcription regulation</keyword>
<dbReference type="InterPro" id="IPR007627">
    <property type="entry name" value="RNA_pol_sigma70_r2"/>
</dbReference>
<dbReference type="InterPro" id="IPR039425">
    <property type="entry name" value="RNA_pol_sigma-70-like"/>
</dbReference>
<comment type="caution">
    <text evidence="6">The sequence shown here is derived from an EMBL/GenBank/DDBJ whole genome shotgun (WGS) entry which is preliminary data.</text>
</comment>
<dbReference type="Gene3D" id="1.10.1740.10">
    <property type="match status" value="1"/>
</dbReference>
<dbReference type="Pfam" id="PF04542">
    <property type="entry name" value="Sigma70_r2"/>
    <property type="match status" value="1"/>
</dbReference>
<feature type="region of interest" description="Disordered" evidence="4">
    <location>
        <begin position="223"/>
        <end position="260"/>
    </location>
</feature>
<evidence type="ECO:0000313" key="9">
    <source>
        <dbReference type="Proteomes" id="UP000652720"/>
    </source>
</evidence>
<dbReference type="InterPro" id="IPR013325">
    <property type="entry name" value="RNA_pol_sigma_r2"/>
</dbReference>
<feature type="compositionally biased region" description="Basic and acidic residues" evidence="4">
    <location>
        <begin position="231"/>
        <end position="253"/>
    </location>
</feature>
<reference evidence="8" key="3">
    <citation type="journal article" date="2019" name="Int. J. Syst. Evol. Microbiol.">
        <title>The Global Catalogue of Microorganisms (GCM) 10K type strain sequencing project: providing services to taxonomists for standard genome sequencing and annotation.</title>
        <authorList>
            <consortium name="The Broad Institute Genomics Platform"/>
            <consortium name="The Broad Institute Genome Sequencing Center for Infectious Disease"/>
            <person name="Wu L."/>
            <person name="Ma J."/>
        </authorList>
    </citation>
    <scope>NUCLEOTIDE SEQUENCE [LARGE SCALE GENOMIC DNA]</scope>
    <source>
        <strain evidence="8">CGMCC 1.8884</strain>
    </source>
</reference>
<evidence type="ECO:0000313" key="8">
    <source>
        <dbReference type="Proteomes" id="UP000630135"/>
    </source>
</evidence>
<feature type="domain" description="RNA polymerase sigma-70 region 2" evidence="5">
    <location>
        <begin position="50"/>
        <end position="115"/>
    </location>
</feature>
<dbReference type="Proteomes" id="UP000652720">
    <property type="component" value="Unassembled WGS sequence"/>
</dbReference>
<keyword evidence="3" id="KW-0804">Transcription</keyword>
<reference evidence="6" key="2">
    <citation type="journal article" date="2014" name="Int. J. Syst. Evol. Microbiol.">
        <title>Complete genome sequence of Corynebacterium casei LMG S-19264T (=DSM 44701T), isolated from a smear-ripened cheese.</title>
        <authorList>
            <consortium name="US DOE Joint Genome Institute (JGI-PGF)"/>
            <person name="Walter F."/>
            <person name="Albersmeier A."/>
            <person name="Kalinowski J."/>
            <person name="Ruckert C."/>
        </authorList>
    </citation>
    <scope>NUCLEOTIDE SEQUENCE</scope>
    <source>
        <strain evidence="6">CGMCC 1.8885</strain>
    </source>
</reference>
<evidence type="ECO:0000256" key="2">
    <source>
        <dbReference type="ARBA" id="ARBA00023082"/>
    </source>
</evidence>
<gene>
    <name evidence="7" type="ORF">GCM10008021_21040</name>
    <name evidence="6" type="ORF">GCM10010914_04620</name>
</gene>
<dbReference type="PANTHER" id="PTHR43133">
    <property type="entry name" value="RNA POLYMERASE ECF-TYPE SIGMA FACTO"/>
    <property type="match status" value="1"/>
</dbReference>
<evidence type="ECO:0000256" key="3">
    <source>
        <dbReference type="ARBA" id="ARBA00023163"/>
    </source>
</evidence>
<keyword evidence="8" id="KW-1185">Reference proteome</keyword>
<dbReference type="AlphaFoldDB" id="A0AAV4K2S5"/>
<evidence type="ECO:0000259" key="5">
    <source>
        <dbReference type="Pfam" id="PF04542"/>
    </source>
</evidence>
<reference evidence="7" key="1">
    <citation type="journal article" date="2014" name="Int. J. Syst. Evol. Microbiol.">
        <title>Complete genome of a new Firmicutes species belonging to the dominant human colonic microbiota ('Ruminococcus bicirculans') reveals two chromosomes and a selective capacity to utilize plant glucans.</title>
        <authorList>
            <consortium name="NISC Comparative Sequencing Program"/>
            <person name="Wegmann U."/>
            <person name="Louis P."/>
            <person name="Goesmann A."/>
            <person name="Henrissat B."/>
            <person name="Duncan S.H."/>
            <person name="Flint H.J."/>
        </authorList>
    </citation>
    <scope>NUCLEOTIDE SEQUENCE</scope>
    <source>
        <strain evidence="7">CGMCC 1.8884</strain>
    </source>
</reference>
<accession>A0AAV4K2S5</accession>
<dbReference type="GO" id="GO:0006352">
    <property type="term" value="P:DNA-templated transcription initiation"/>
    <property type="evidence" value="ECO:0007669"/>
    <property type="project" value="InterPro"/>
</dbReference>
<feature type="region of interest" description="Disordered" evidence="4">
    <location>
        <begin position="287"/>
        <end position="351"/>
    </location>
</feature>
<dbReference type="EMBL" id="BMLZ01000027">
    <property type="protein sequence ID" value="GGP30453.1"/>
    <property type="molecule type" value="Genomic_DNA"/>
</dbReference>
<evidence type="ECO:0000256" key="1">
    <source>
        <dbReference type="ARBA" id="ARBA00023015"/>
    </source>
</evidence>
<dbReference type="EMBL" id="BMMA01000002">
    <property type="protein sequence ID" value="GGI73643.1"/>
    <property type="molecule type" value="Genomic_DNA"/>
</dbReference>
<feature type="region of interest" description="Disordered" evidence="4">
    <location>
        <begin position="193"/>
        <end position="212"/>
    </location>
</feature>
<evidence type="ECO:0000313" key="7">
    <source>
        <dbReference type="EMBL" id="GGP30453.1"/>
    </source>
</evidence>
<dbReference type="PANTHER" id="PTHR43133:SF46">
    <property type="entry name" value="RNA POLYMERASE SIGMA-70 FACTOR ECF SUBFAMILY"/>
    <property type="match status" value="1"/>
</dbReference>
<reference evidence="6" key="4">
    <citation type="submission" date="2023-08" db="EMBL/GenBank/DDBJ databases">
        <authorList>
            <person name="Sun Q."/>
            <person name="Zhou Y."/>
        </authorList>
    </citation>
    <scope>NUCLEOTIDE SEQUENCE</scope>
    <source>
        <strain evidence="7">CGMCC 1.8884</strain>
        <strain evidence="6">CGMCC 1.8885</strain>
    </source>
</reference>
<dbReference type="SUPFAM" id="SSF88946">
    <property type="entry name" value="Sigma2 domain of RNA polymerase sigma factors"/>
    <property type="match status" value="1"/>
</dbReference>
<feature type="region of interest" description="Disordered" evidence="4">
    <location>
        <begin position="1"/>
        <end position="35"/>
    </location>
</feature>
<name>A0AAV4K2S5_9DEIO</name>
<evidence type="ECO:0000313" key="6">
    <source>
        <dbReference type="EMBL" id="GGI73643.1"/>
    </source>
</evidence>
<evidence type="ECO:0000256" key="4">
    <source>
        <dbReference type="SAM" id="MobiDB-lite"/>
    </source>
</evidence>